<accession>A0AAW0C6C8</accession>
<dbReference type="AlphaFoldDB" id="A0AAW0C6C8"/>
<feature type="signal peptide" evidence="2">
    <location>
        <begin position="1"/>
        <end position="20"/>
    </location>
</feature>
<feature type="region of interest" description="Disordered" evidence="1">
    <location>
        <begin position="40"/>
        <end position="85"/>
    </location>
</feature>
<feature type="region of interest" description="Disordered" evidence="1">
    <location>
        <begin position="99"/>
        <end position="236"/>
    </location>
</feature>
<evidence type="ECO:0000256" key="2">
    <source>
        <dbReference type="SAM" id="SignalP"/>
    </source>
</evidence>
<keyword evidence="4" id="KW-1185">Reference proteome</keyword>
<evidence type="ECO:0000313" key="3">
    <source>
        <dbReference type="EMBL" id="KAK7034417.1"/>
    </source>
</evidence>
<dbReference type="Proteomes" id="UP001362999">
    <property type="component" value="Unassembled WGS sequence"/>
</dbReference>
<gene>
    <name evidence="3" type="ORF">R3P38DRAFT_3496979</name>
</gene>
<feature type="compositionally biased region" description="Low complexity" evidence="1">
    <location>
        <begin position="41"/>
        <end position="73"/>
    </location>
</feature>
<evidence type="ECO:0000313" key="4">
    <source>
        <dbReference type="Proteomes" id="UP001362999"/>
    </source>
</evidence>
<feature type="compositionally biased region" description="Acidic residues" evidence="1">
    <location>
        <begin position="181"/>
        <end position="206"/>
    </location>
</feature>
<comment type="caution">
    <text evidence="3">The sequence shown here is derived from an EMBL/GenBank/DDBJ whole genome shotgun (WGS) entry which is preliminary data.</text>
</comment>
<keyword evidence="2" id="KW-0732">Signal</keyword>
<feature type="compositionally biased region" description="Acidic residues" evidence="1">
    <location>
        <begin position="103"/>
        <end position="112"/>
    </location>
</feature>
<feature type="compositionally biased region" description="Acidic residues" evidence="1">
    <location>
        <begin position="129"/>
        <end position="145"/>
    </location>
</feature>
<reference evidence="3 4" key="1">
    <citation type="journal article" date="2024" name="J Genomics">
        <title>Draft genome sequencing and assembly of Favolaschia claudopus CIRM-BRFM 2984 isolated from oak limbs.</title>
        <authorList>
            <person name="Navarro D."/>
            <person name="Drula E."/>
            <person name="Chaduli D."/>
            <person name="Cazenave R."/>
            <person name="Ahrendt S."/>
            <person name="Wang J."/>
            <person name="Lipzen A."/>
            <person name="Daum C."/>
            <person name="Barry K."/>
            <person name="Grigoriev I.V."/>
            <person name="Favel A."/>
            <person name="Rosso M.N."/>
            <person name="Martin F."/>
        </authorList>
    </citation>
    <scope>NUCLEOTIDE SEQUENCE [LARGE SCALE GENOMIC DNA]</scope>
    <source>
        <strain evidence="3 4">CIRM-BRFM 2984</strain>
    </source>
</reference>
<dbReference type="EMBL" id="JAWWNJ010000021">
    <property type="protein sequence ID" value="KAK7034417.1"/>
    <property type="molecule type" value="Genomic_DNA"/>
</dbReference>
<proteinExistence type="predicted"/>
<feature type="compositionally biased region" description="Basic residues" evidence="1">
    <location>
        <begin position="212"/>
        <end position="222"/>
    </location>
</feature>
<feature type="compositionally biased region" description="Basic and acidic residues" evidence="1">
    <location>
        <begin position="74"/>
        <end position="83"/>
    </location>
</feature>
<protein>
    <submittedName>
        <fullName evidence="3">Uncharacterized protein</fullName>
    </submittedName>
</protein>
<evidence type="ECO:0000256" key="1">
    <source>
        <dbReference type="SAM" id="MobiDB-lite"/>
    </source>
</evidence>
<feature type="chain" id="PRO_5043418277" evidence="2">
    <location>
        <begin position="21"/>
        <end position="407"/>
    </location>
</feature>
<sequence length="407" mass="44253">MTGGIIFLCLFLCRSQSLFAIYSRSILPFLLPWLPKKTNKKPGAAAATKKSKAPPAKASTAATSKAASKNATKQPKETAEVKALKAKLAAAEAALVTKRNTDLLDEEEEESSEAPARKKSKRRPLAPPSDDEEEPELFGADDGDGLDLGPSRVPPPKDPNADDGPAASPHDKDDNAGNSDAEQDEEDGEEEEEEEEEEDNADDMVVEDAPKKKGKSTRKKPRRSDSSTTSAGRITLGDFSPQSLRLANTGRYAVRVAVSTQAGFPEDERDWTWEIVTKAIESSGNEELIDRFALATEGSDRRDNLVSYVERTTSSQKGEITWGNRICLSPTLFNTIVSEPYARSPPSARSSSRLLSAHAQRRFGSNSALGWPNSWPKSRKSTEGKTGPSNLFYSSKGCHFCKIKTFG</sequence>
<organism evidence="3 4">
    <name type="scientific">Favolaschia claudopus</name>
    <dbReference type="NCBI Taxonomy" id="2862362"/>
    <lineage>
        <taxon>Eukaryota</taxon>
        <taxon>Fungi</taxon>
        <taxon>Dikarya</taxon>
        <taxon>Basidiomycota</taxon>
        <taxon>Agaricomycotina</taxon>
        <taxon>Agaricomycetes</taxon>
        <taxon>Agaricomycetidae</taxon>
        <taxon>Agaricales</taxon>
        <taxon>Marasmiineae</taxon>
        <taxon>Mycenaceae</taxon>
        <taxon>Favolaschia</taxon>
    </lineage>
</organism>
<name>A0AAW0C6C8_9AGAR</name>